<keyword evidence="6" id="KW-0472">Membrane</keyword>
<dbReference type="PANTHER" id="PTHR46091:SF3">
    <property type="entry name" value="AMINE OXIDASE DOMAIN-CONTAINING PROTEIN"/>
    <property type="match status" value="1"/>
</dbReference>
<evidence type="ECO:0000256" key="5">
    <source>
        <dbReference type="ARBA" id="ARBA00023027"/>
    </source>
</evidence>
<protein>
    <submittedName>
        <fullName evidence="8">NAD(P)/FAD-dependent oxidoreductase</fullName>
    </submittedName>
</protein>
<organism evidence="8">
    <name type="scientific">Streptantibioticus silvisoli</name>
    <dbReference type="NCBI Taxonomy" id="2705255"/>
    <lineage>
        <taxon>Bacteria</taxon>
        <taxon>Bacillati</taxon>
        <taxon>Actinomycetota</taxon>
        <taxon>Actinomycetes</taxon>
        <taxon>Kitasatosporales</taxon>
        <taxon>Streptomycetaceae</taxon>
        <taxon>Streptantibioticus</taxon>
    </lineage>
</organism>
<dbReference type="EMBL" id="JABXJJ020000001">
    <property type="protein sequence ID" value="MDI5967953.1"/>
    <property type="molecule type" value="Genomic_DNA"/>
</dbReference>
<accession>A0AA90GTU6</accession>
<comment type="caution">
    <text evidence="8">The sequence shown here is derived from an EMBL/GenBank/DDBJ whole genome shotgun (WGS) entry which is preliminary data.</text>
</comment>
<dbReference type="Pfam" id="PF01593">
    <property type="entry name" value="Amino_oxidase"/>
    <property type="match status" value="1"/>
</dbReference>
<evidence type="ECO:0000313" key="8">
    <source>
        <dbReference type="EMBL" id="MDI5967953.1"/>
    </source>
</evidence>
<dbReference type="RefSeq" id="WP_271314584.1">
    <property type="nucleotide sequence ID" value="NZ_JABXJJ020000001.1"/>
</dbReference>
<keyword evidence="4" id="KW-0521">NADP</keyword>
<sequence>MSNREEWDAIVVGSGLGGLVCAAYLAVGGHRVLVLEQHDVAGGNSHVFRRRRKYEFDVGVHYLGDCGPDGILPAIFAGLGLDKRVRYREMDQGGFDRIVVPGVTMDMPAGWPAYRQRLKEALPADGPGIDLFLDVVSGLGEEMRQALLSPHDLTITELVARTPVTVQWGRRTLTELFDHCGLSVPARTVLAAQSPNYGMGPDQASVAMHATVTDHYVRGAYYPEGGGQMLAAALVETLEAHGGELRTRCTVERILVEDGKATGVGLRDGSAFKAPLVVSNADYRRTVLDLVGPEHFSRRLVAKTADATMGLPFATLYVALDTELPPRPNANLWWYRGDDINAYYDRLAGSGLDPVDFLFMSFASLKDPESRTVCPPGHSNFQIMTMCPSGYDHWGVAEGPASGGRYRRRTTYKEQKARLTEAMLSAAEEAIGPFRDHIVHLEAATPLTHERYTLSTGGTPFGLANWGGAGNRPDTRTAVQGLHVVGANTRYGSGITGVALGGISCAAQILGRRLMHEVHSGTVLGDPDLLPERTEDWDPLAVSRGTLRRTARGLARIG</sequence>
<feature type="transmembrane region" description="Helical" evidence="6">
    <location>
        <begin position="7"/>
        <end position="27"/>
    </location>
</feature>
<keyword evidence="2" id="KW-0732">Signal</keyword>
<evidence type="ECO:0000256" key="4">
    <source>
        <dbReference type="ARBA" id="ARBA00022857"/>
    </source>
</evidence>
<evidence type="ECO:0000256" key="6">
    <source>
        <dbReference type="SAM" id="Phobius"/>
    </source>
</evidence>
<dbReference type="GO" id="GO:0016491">
    <property type="term" value="F:oxidoreductase activity"/>
    <property type="evidence" value="ECO:0007669"/>
    <property type="project" value="InterPro"/>
</dbReference>
<keyword evidence="6" id="KW-0812">Transmembrane</keyword>
<keyword evidence="6" id="KW-1133">Transmembrane helix</keyword>
<feature type="domain" description="Amine oxidase" evidence="7">
    <location>
        <begin position="16"/>
        <end position="510"/>
    </location>
</feature>
<dbReference type="SUPFAM" id="SSF51905">
    <property type="entry name" value="FAD/NAD(P)-binding domain"/>
    <property type="match status" value="1"/>
</dbReference>
<evidence type="ECO:0000256" key="1">
    <source>
        <dbReference type="ARBA" id="ARBA00022630"/>
    </source>
</evidence>
<dbReference type="PANTHER" id="PTHR46091">
    <property type="entry name" value="BLR7054 PROTEIN"/>
    <property type="match status" value="1"/>
</dbReference>
<keyword evidence="3" id="KW-0274">FAD</keyword>
<evidence type="ECO:0000259" key="7">
    <source>
        <dbReference type="Pfam" id="PF01593"/>
    </source>
</evidence>
<dbReference type="InterPro" id="IPR036188">
    <property type="entry name" value="FAD/NAD-bd_sf"/>
</dbReference>
<reference evidence="8" key="1">
    <citation type="submission" date="2023-05" db="EMBL/GenBank/DDBJ databases">
        <title>Streptantibioticus silvisoli sp. nov., acidotolerant actinomycetes 1 from pine litter.</title>
        <authorList>
            <person name="Swiecimska M."/>
            <person name="Golinska P."/>
            <person name="Sangal V."/>
            <person name="Wachnowicz B."/>
            <person name="Goodfellow M."/>
        </authorList>
    </citation>
    <scope>NUCLEOTIDE SEQUENCE</scope>
    <source>
        <strain evidence="8">SL13</strain>
    </source>
</reference>
<dbReference type="Gene3D" id="3.50.50.60">
    <property type="entry name" value="FAD/NAD(P)-binding domain"/>
    <property type="match status" value="2"/>
</dbReference>
<keyword evidence="1" id="KW-0285">Flavoprotein</keyword>
<evidence type="ECO:0000256" key="2">
    <source>
        <dbReference type="ARBA" id="ARBA00022729"/>
    </source>
</evidence>
<name>A0AA90GTU6_9ACTN</name>
<dbReference type="InterPro" id="IPR002937">
    <property type="entry name" value="Amino_oxidase"/>
</dbReference>
<gene>
    <name evidence="8" type="ORF">POF50_001065</name>
</gene>
<keyword evidence="5" id="KW-0520">NAD</keyword>
<proteinExistence type="predicted"/>
<dbReference type="AlphaFoldDB" id="A0AA90GTU6"/>
<evidence type="ECO:0000256" key="3">
    <source>
        <dbReference type="ARBA" id="ARBA00022827"/>
    </source>
</evidence>
<dbReference type="InterPro" id="IPR052206">
    <property type="entry name" value="Retinol_saturase"/>
</dbReference>